<dbReference type="OrthoDB" id="7432673at2"/>
<organism evidence="1 2">
    <name type="scientific">Litorivita pollutaquae</name>
    <dbReference type="NCBI Taxonomy" id="2200892"/>
    <lineage>
        <taxon>Bacteria</taxon>
        <taxon>Pseudomonadati</taxon>
        <taxon>Pseudomonadota</taxon>
        <taxon>Alphaproteobacteria</taxon>
        <taxon>Rhodobacterales</taxon>
        <taxon>Paracoccaceae</taxon>
        <taxon>Litorivita</taxon>
    </lineage>
</organism>
<evidence type="ECO:0000313" key="1">
    <source>
        <dbReference type="EMBL" id="PYC47999.1"/>
    </source>
</evidence>
<dbReference type="Proteomes" id="UP000248012">
    <property type="component" value="Unassembled WGS sequence"/>
</dbReference>
<accession>A0A2V4MR36</accession>
<dbReference type="AlphaFoldDB" id="A0A2V4MR36"/>
<comment type="caution">
    <text evidence="1">The sequence shown here is derived from an EMBL/GenBank/DDBJ whole genome shotgun (WGS) entry which is preliminary data.</text>
</comment>
<keyword evidence="2" id="KW-1185">Reference proteome</keyword>
<sequence length="78" mass="8358">MEPLKRDRTGRQQKLTLAQVPVNAGGQAIAPNSVLDQKAGDAADIGAPRAIWFAIAIKARPKEAPEFHPHGTFQTSKA</sequence>
<gene>
    <name evidence="1" type="ORF">DI396_07925</name>
</gene>
<proteinExistence type="predicted"/>
<protein>
    <submittedName>
        <fullName evidence="1">Uncharacterized protein</fullName>
    </submittedName>
</protein>
<dbReference type="EMBL" id="QFVT01000004">
    <property type="protein sequence ID" value="PYC47999.1"/>
    <property type="molecule type" value="Genomic_DNA"/>
</dbReference>
<name>A0A2V4MR36_9RHOB</name>
<evidence type="ECO:0000313" key="2">
    <source>
        <dbReference type="Proteomes" id="UP000248012"/>
    </source>
</evidence>
<reference evidence="1 2" key="1">
    <citation type="submission" date="2018-05" db="EMBL/GenBank/DDBJ databases">
        <title>Oceanovita maritima gen. nov., sp. nov., a marine bacterium in the family Rhodobacteraceae isolated from surface seawater of Lundu port Xiamen, China.</title>
        <authorList>
            <person name="Hetharua B.H."/>
            <person name="Min D."/>
            <person name="Liao H."/>
            <person name="Tian Y."/>
        </authorList>
    </citation>
    <scope>NUCLEOTIDE SEQUENCE [LARGE SCALE GENOMIC DNA]</scope>
    <source>
        <strain evidence="1 2">FSX-11</strain>
    </source>
</reference>